<accession>A0ABP0CUK9</accession>
<feature type="domain" description="GST N-terminal" evidence="4">
    <location>
        <begin position="124"/>
        <end position="227"/>
    </location>
</feature>
<dbReference type="InterPro" id="IPR040079">
    <property type="entry name" value="Glutathione_S-Trfase"/>
</dbReference>
<gene>
    <name evidence="5" type="ORF">SBRCBS47491_009232</name>
</gene>
<name>A0ABP0CUK9_9PEZI</name>
<feature type="transmembrane region" description="Helical" evidence="3">
    <location>
        <begin position="6"/>
        <end position="23"/>
    </location>
</feature>
<dbReference type="SFLD" id="SFLDG01206">
    <property type="entry name" value="Xi.1"/>
    <property type="match status" value="1"/>
</dbReference>
<dbReference type="InterPro" id="IPR036249">
    <property type="entry name" value="Thioredoxin-like_sf"/>
</dbReference>
<dbReference type="InterPro" id="IPR016639">
    <property type="entry name" value="GST_Omega/GSH"/>
</dbReference>
<feature type="transmembrane region" description="Helical" evidence="3">
    <location>
        <begin position="35"/>
        <end position="53"/>
    </location>
</feature>
<evidence type="ECO:0000256" key="2">
    <source>
        <dbReference type="SAM" id="MobiDB-lite"/>
    </source>
</evidence>
<protein>
    <recommendedName>
        <fullName evidence="4">GST N-terminal domain-containing protein</fullName>
    </recommendedName>
</protein>
<proteinExistence type="inferred from homology"/>
<evidence type="ECO:0000256" key="3">
    <source>
        <dbReference type="SAM" id="Phobius"/>
    </source>
</evidence>
<dbReference type="Gene3D" id="3.40.30.10">
    <property type="entry name" value="Glutaredoxin"/>
    <property type="match status" value="1"/>
</dbReference>
<reference evidence="5 6" key="1">
    <citation type="submission" date="2024-01" db="EMBL/GenBank/DDBJ databases">
        <authorList>
            <person name="Allen C."/>
            <person name="Tagirdzhanova G."/>
        </authorList>
    </citation>
    <scope>NUCLEOTIDE SEQUENCE [LARGE SCALE GENOMIC DNA]</scope>
</reference>
<dbReference type="Pfam" id="PF13410">
    <property type="entry name" value="GST_C_2"/>
    <property type="match status" value="1"/>
</dbReference>
<evidence type="ECO:0000259" key="4">
    <source>
        <dbReference type="Pfam" id="PF13409"/>
    </source>
</evidence>
<dbReference type="EMBL" id="CAWUHC010000139">
    <property type="protein sequence ID" value="CAK7235260.1"/>
    <property type="molecule type" value="Genomic_DNA"/>
</dbReference>
<keyword evidence="6" id="KW-1185">Reference proteome</keyword>
<dbReference type="InterPro" id="IPR047047">
    <property type="entry name" value="GST_Omega-like_C"/>
</dbReference>
<feature type="region of interest" description="Disordered" evidence="2">
    <location>
        <begin position="71"/>
        <end position="91"/>
    </location>
</feature>
<evidence type="ECO:0000313" key="6">
    <source>
        <dbReference type="Proteomes" id="UP001642406"/>
    </source>
</evidence>
<dbReference type="Proteomes" id="UP001642406">
    <property type="component" value="Unassembled WGS sequence"/>
</dbReference>
<sequence length="426" mass="47495">MDSFYTTAALCLLVASAVLLLPLPRTSLTSPKARIVLVILSIVSASFFFANNFTDTSSTVPHVSDNFANMSTSADSAPPPPVRPKPSTVAQHLAGPPKAWHGKITADGPHPPEADRYHLYIGLFCPFAHRANLVRHIKGLQDILPITVVKPYPKGDETGWPGWVFPATADEYAGATPDPLFGARYLHEIYFKADPEYPGRYSVPVLWDKKLNTIVNNESPELMRDLQTGFNDLLPADKAAITLYPEALRERIDAESVWMQRDLNTGVYKAGFATTQEAYDAAVPVVFAALNRLEKMIAAGGGPFILGNQLTELDVRAYATLIRFDTIYVQHFKCNLGTLRHDYPQINNWLSYLYYQVPGFRETTDFRHIKENYTKSHKDINPRSITPMGPWPDVEPGYEPDLSKVRVGGVKMPQVLELEAKIEPKL</sequence>
<comment type="caution">
    <text evidence="5">The sequence shown here is derived from an EMBL/GenBank/DDBJ whole genome shotgun (WGS) entry which is preliminary data.</text>
</comment>
<evidence type="ECO:0000313" key="5">
    <source>
        <dbReference type="EMBL" id="CAK7235260.1"/>
    </source>
</evidence>
<comment type="similarity">
    <text evidence="1">Belongs to the GST superfamily.</text>
</comment>
<keyword evidence="3" id="KW-0812">Transmembrane</keyword>
<dbReference type="CDD" id="cd03190">
    <property type="entry name" value="GST_C_Omega_like"/>
    <property type="match status" value="1"/>
</dbReference>
<dbReference type="PANTHER" id="PTHR32419">
    <property type="entry name" value="GLUTATHIONYL-HYDROQUINONE REDUCTASE"/>
    <property type="match status" value="1"/>
</dbReference>
<organism evidence="5 6">
    <name type="scientific">Sporothrix bragantina</name>
    <dbReference type="NCBI Taxonomy" id="671064"/>
    <lineage>
        <taxon>Eukaryota</taxon>
        <taxon>Fungi</taxon>
        <taxon>Dikarya</taxon>
        <taxon>Ascomycota</taxon>
        <taxon>Pezizomycotina</taxon>
        <taxon>Sordariomycetes</taxon>
        <taxon>Sordariomycetidae</taxon>
        <taxon>Ophiostomatales</taxon>
        <taxon>Ophiostomataceae</taxon>
        <taxon>Sporothrix</taxon>
    </lineage>
</organism>
<dbReference type="InterPro" id="IPR036282">
    <property type="entry name" value="Glutathione-S-Trfase_C_sf"/>
</dbReference>
<dbReference type="InterPro" id="IPR004045">
    <property type="entry name" value="Glutathione_S-Trfase_N"/>
</dbReference>
<evidence type="ECO:0000256" key="1">
    <source>
        <dbReference type="ARBA" id="ARBA00007409"/>
    </source>
</evidence>
<dbReference type="SFLD" id="SFLDG01148">
    <property type="entry name" value="Xi_(cytGST)"/>
    <property type="match status" value="1"/>
</dbReference>
<dbReference type="PANTHER" id="PTHR32419:SF23">
    <property type="entry name" value="GLUTATHIONE S-TRANSFERASE (EUROFUNG)"/>
    <property type="match status" value="1"/>
</dbReference>
<keyword evidence="3" id="KW-1133">Transmembrane helix</keyword>
<dbReference type="Gene3D" id="1.20.1050.10">
    <property type="match status" value="1"/>
</dbReference>
<dbReference type="SUPFAM" id="SSF52833">
    <property type="entry name" value="Thioredoxin-like"/>
    <property type="match status" value="1"/>
</dbReference>
<dbReference type="Pfam" id="PF13409">
    <property type="entry name" value="GST_N_2"/>
    <property type="match status" value="1"/>
</dbReference>
<keyword evidence="3" id="KW-0472">Membrane</keyword>
<dbReference type="SFLD" id="SFLDS00019">
    <property type="entry name" value="Glutathione_Transferase_(cytos"/>
    <property type="match status" value="1"/>
</dbReference>
<dbReference type="SUPFAM" id="SSF47616">
    <property type="entry name" value="GST C-terminal domain-like"/>
    <property type="match status" value="1"/>
</dbReference>